<protein>
    <submittedName>
        <fullName evidence="3">Benzoyl-CoA reductase/2-hydroxyglutaryl-CoA dehydratase subunit, BcrC/BadD/HgdB</fullName>
    </submittedName>
</protein>
<proteinExistence type="inferred from homology"/>
<comment type="similarity">
    <text evidence="1">Belongs to the FldB/FldC dehydratase alpha/beta subunit family.</text>
</comment>
<dbReference type="InterPro" id="IPR010327">
    <property type="entry name" value="FldB/FldC_alpha/beta"/>
</dbReference>
<feature type="compositionally biased region" description="Basic and acidic residues" evidence="2">
    <location>
        <begin position="362"/>
        <end position="372"/>
    </location>
</feature>
<dbReference type="EMBL" id="FNAX01000012">
    <property type="protein sequence ID" value="SDF94857.1"/>
    <property type="molecule type" value="Genomic_DNA"/>
</dbReference>
<name>A0A1G7Q8E4_9ACTN</name>
<accession>A0A1G7Q8E4</accession>
<dbReference type="Proteomes" id="UP000198614">
    <property type="component" value="Unassembled WGS sequence"/>
</dbReference>
<evidence type="ECO:0000313" key="4">
    <source>
        <dbReference type="Proteomes" id="UP000198614"/>
    </source>
</evidence>
<dbReference type="Gene3D" id="3.40.50.11900">
    <property type="match status" value="1"/>
</dbReference>
<evidence type="ECO:0000256" key="2">
    <source>
        <dbReference type="SAM" id="MobiDB-lite"/>
    </source>
</evidence>
<dbReference type="AlphaFoldDB" id="A0A1G7Q8E4"/>
<evidence type="ECO:0000256" key="1">
    <source>
        <dbReference type="ARBA" id="ARBA00005806"/>
    </source>
</evidence>
<feature type="region of interest" description="Disordered" evidence="2">
    <location>
        <begin position="261"/>
        <end position="297"/>
    </location>
</feature>
<dbReference type="GO" id="GO:0016836">
    <property type="term" value="F:hydro-lyase activity"/>
    <property type="evidence" value="ECO:0007669"/>
    <property type="project" value="UniProtKB-ARBA"/>
</dbReference>
<feature type="compositionally biased region" description="Basic and acidic residues" evidence="2">
    <location>
        <begin position="282"/>
        <end position="297"/>
    </location>
</feature>
<dbReference type="PANTHER" id="PTHR30548">
    <property type="entry name" value="2-HYDROXYGLUTARYL-COA DEHYDRATASE, D-COMPONENT-RELATED"/>
    <property type="match status" value="1"/>
</dbReference>
<reference evidence="3 4" key="1">
    <citation type="submission" date="2016-10" db="EMBL/GenBank/DDBJ databases">
        <authorList>
            <person name="de Groot N.N."/>
        </authorList>
    </citation>
    <scope>NUCLEOTIDE SEQUENCE [LARGE SCALE GENOMIC DNA]</scope>
    <source>
        <strain evidence="3 4">CGMCC 4.1859</strain>
    </source>
</reference>
<gene>
    <name evidence="3" type="ORF">SAMN05216260_112170</name>
</gene>
<evidence type="ECO:0000313" key="3">
    <source>
        <dbReference type="EMBL" id="SDF94857.1"/>
    </source>
</evidence>
<dbReference type="Pfam" id="PF06050">
    <property type="entry name" value="HGD-D"/>
    <property type="match status" value="1"/>
</dbReference>
<dbReference type="PANTHER" id="PTHR30548:SF1">
    <property type="entry name" value="DEHYDRATASE SUBUNIT MJ0007-RELATED"/>
    <property type="match status" value="1"/>
</dbReference>
<sequence>MAPSDTTHRAAAALRAAHDDPLLHARDWAARGRPVVGYVGADTPVELITAAGALPVRLTGRPGRDTRRARAYLDGAVDPHTVNLLAGLLAPEGLALDLLVLTHDCDASVQLFHTLRELRRIRAEELPPFHFADLLHLPGEATRRYNLRGLRRLADQLGAWRGAALTPAELEEAVAAHNTARAARRELRGRRAAELSGADALRWYTAGTVMPPGLYAHTLTEALSAPGTPPPGRPLFLSGSAHDTAAVYDTLEAGGWRVVGDDHDSGDSADQPPVTEPTLEGLAEHYTREVRPATARTARERAGAAAAGVKAGRAEAFLCYCRRHDDAHRWDFPAQRAAAPVPSALLHDQPYGEIDTTGLDALSDRPATEVAS</sequence>
<feature type="region of interest" description="Disordered" evidence="2">
    <location>
        <begin position="348"/>
        <end position="372"/>
    </location>
</feature>
<dbReference type="OrthoDB" id="4578012at2"/>
<dbReference type="Gene3D" id="1.20.1270.370">
    <property type="match status" value="1"/>
</dbReference>
<organism evidence="3 4">
    <name type="scientific">Streptomyces griseoaurantiacus</name>
    <dbReference type="NCBI Taxonomy" id="68213"/>
    <lineage>
        <taxon>Bacteria</taxon>
        <taxon>Bacillati</taxon>
        <taxon>Actinomycetota</taxon>
        <taxon>Actinomycetes</taxon>
        <taxon>Kitasatosporales</taxon>
        <taxon>Streptomycetaceae</taxon>
        <taxon>Streptomyces</taxon>
        <taxon>Streptomyces aurantiacus group</taxon>
    </lineage>
</organism>
<dbReference type="Gene3D" id="3.40.50.11890">
    <property type="match status" value="1"/>
</dbReference>